<gene>
    <name evidence="4" type="ORF">Unknown280_0850</name>
</gene>
<evidence type="ECO:0000259" key="3">
    <source>
        <dbReference type="Pfam" id="PF18291"/>
    </source>
</evidence>
<dbReference type="EMBL" id="MN577574">
    <property type="protein sequence ID" value="QGT51393.1"/>
    <property type="molecule type" value="Genomic_DNA"/>
</dbReference>
<accession>A0A650ENY3</accession>
<organism evidence="4">
    <name type="scientific">uncultured Spirochaetaceae bacterium</name>
    <dbReference type="NCBI Taxonomy" id="201186"/>
    <lineage>
        <taxon>Bacteria</taxon>
        <taxon>Pseudomonadati</taxon>
        <taxon>Spirochaetota</taxon>
        <taxon>Spirochaetia</taxon>
        <taxon>Spirochaetales</taxon>
        <taxon>Spirochaetaceae</taxon>
        <taxon>environmental samples</taxon>
    </lineage>
</organism>
<sequence>MAEMKQDGGSFIDLTEKTEGHVSVNLQKNNLVESESQMYHGKVERKRYSAKNILDEVCRRLPTVNSGTAVSVLNAQADVICDALGNGYAVKFGKLGTFYVASKGLVSGQDEKPDLTAKFSPSGYLRSSVKDVKIDHANFENPKAKIVSITDIATGKTGLTLTASGSVLVEGGGLRVGGTDSGVWLAPLSDEENIVADETLWFAVETPLVYNMPAKLLFQLPTKLERGTSYKIVLRTRFANKSKYERKTLIETVSDAVMVA</sequence>
<dbReference type="InterPro" id="IPR027824">
    <property type="entry name" value="DUF4469"/>
</dbReference>
<dbReference type="InterPro" id="IPR041607">
    <property type="entry name" value="HU-HIG"/>
</dbReference>
<reference evidence="4" key="1">
    <citation type="journal article" date="2020" name="J. ISSAAS">
        <title>Lactobacilli and other gastrointestinal microbiota of Peromyscus leucopus, reservoir host for agents of Lyme disease and other zoonoses in North America.</title>
        <authorList>
            <person name="Milovic A."/>
            <person name="Bassam K."/>
            <person name="Shao H."/>
            <person name="Chatzistamou I."/>
            <person name="Tufts D.M."/>
            <person name="Diuk-Wasser M."/>
            <person name="Barbour A.G."/>
        </authorList>
    </citation>
    <scope>NUCLEOTIDE SEQUENCE</scope>
    <source>
        <strain evidence="4">LL50</strain>
    </source>
</reference>
<feature type="domain" description="DUF4469" evidence="2">
    <location>
        <begin position="146"/>
        <end position="250"/>
    </location>
</feature>
<dbReference type="Pfam" id="PF18291">
    <property type="entry name" value="HU-HIG"/>
    <property type="match status" value="1"/>
</dbReference>
<evidence type="ECO:0000259" key="2">
    <source>
        <dbReference type="Pfam" id="PF14734"/>
    </source>
</evidence>
<dbReference type="GO" id="GO:0003677">
    <property type="term" value="F:DNA binding"/>
    <property type="evidence" value="ECO:0007669"/>
    <property type="project" value="UniProtKB-KW"/>
</dbReference>
<dbReference type="Pfam" id="PF14734">
    <property type="entry name" value="DUF4469"/>
    <property type="match status" value="1"/>
</dbReference>
<keyword evidence="1" id="KW-0238">DNA-binding</keyword>
<feature type="domain" description="HU" evidence="3">
    <location>
        <begin position="33"/>
        <end position="116"/>
    </location>
</feature>
<name>A0A650ENY3_9SPIO</name>
<dbReference type="Gene3D" id="2.70.50.70">
    <property type="match status" value="1"/>
</dbReference>
<protein>
    <submittedName>
        <fullName evidence="4">Uncharacterized protein</fullName>
    </submittedName>
</protein>
<evidence type="ECO:0000313" key="4">
    <source>
        <dbReference type="EMBL" id="QGT51393.1"/>
    </source>
</evidence>
<proteinExistence type="predicted"/>
<dbReference type="SUPFAM" id="SSF47729">
    <property type="entry name" value="IHF-like DNA-binding proteins"/>
    <property type="match status" value="1"/>
</dbReference>
<dbReference type="AlphaFoldDB" id="A0A650ENY3"/>
<evidence type="ECO:0000256" key="1">
    <source>
        <dbReference type="ARBA" id="ARBA00023125"/>
    </source>
</evidence>
<dbReference type="InterPro" id="IPR010992">
    <property type="entry name" value="IHF-like_DNA-bd_dom_sf"/>
</dbReference>